<protein>
    <submittedName>
        <fullName evidence="2">VOC family protein</fullName>
    </submittedName>
</protein>
<dbReference type="CDD" id="cd06587">
    <property type="entry name" value="VOC"/>
    <property type="match status" value="1"/>
</dbReference>
<sequence length="133" mass="14401">MTTSIELLCFTVDSANPKALAEFYRALLDWRLYHEQDAYSIIGNGSAVLGFTRVDGHVAAPWPDDPAHSKGAHIDLKVADTAQAIARAVELGATVPDFQPGHAPDRVSPNQWTVLLDPEGHPFCLVELPESIG</sequence>
<proteinExistence type="predicted"/>
<organism evidence="2 3">
    <name type="scientific">Nocardia arthritidis</name>
    <dbReference type="NCBI Taxonomy" id="228602"/>
    <lineage>
        <taxon>Bacteria</taxon>
        <taxon>Bacillati</taxon>
        <taxon>Actinomycetota</taxon>
        <taxon>Actinomycetes</taxon>
        <taxon>Mycobacteriales</taxon>
        <taxon>Nocardiaceae</taxon>
        <taxon>Nocardia</taxon>
    </lineage>
</organism>
<dbReference type="InterPro" id="IPR041581">
    <property type="entry name" value="Glyoxalase_6"/>
</dbReference>
<dbReference type="PROSITE" id="PS51819">
    <property type="entry name" value="VOC"/>
    <property type="match status" value="1"/>
</dbReference>
<dbReference type="EMBL" id="CP046172">
    <property type="protein sequence ID" value="QIS15873.1"/>
    <property type="molecule type" value="Genomic_DNA"/>
</dbReference>
<feature type="domain" description="VOC" evidence="1">
    <location>
        <begin position="6"/>
        <end position="128"/>
    </location>
</feature>
<gene>
    <name evidence="2" type="ORF">F5544_40285</name>
</gene>
<dbReference type="KEGG" id="nah:F5544_40285"/>
<dbReference type="PANTHER" id="PTHR35908:SF1">
    <property type="entry name" value="CONSERVED PROTEIN"/>
    <property type="match status" value="1"/>
</dbReference>
<reference evidence="2 3" key="1">
    <citation type="journal article" date="2019" name="ACS Chem. Biol.">
        <title>Identification and Mobilization of a Cryptic Antibiotic Biosynthesis Gene Locus from a Human-Pathogenic Nocardia Isolate.</title>
        <authorList>
            <person name="Herisse M."/>
            <person name="Ishida K."/>
            <person name="Porter J.L."/>
            <person name="Howden B."/>
            <person name="Hertweck C."/>
            <person name="Stinear T.P."/>
            <person name="Pidot S.J."/>
        </authorList>
    </citation>
    <scope>NUCLEOTIDE SEQUENCE [LARGE SCALE GENOMIC DNA]</scope>
    <source>
        <strain evidence="2 3">AUSMDU00012717</strain>
    </source>
</reference>
<evidence type="ECO:0000259" key="1">
    <source>
        <dbReference type="PROSITE" id="PS51819"/>
    </source>
</evidence>
<dbReference type="Proteomes" id="UP000503540">
    <property type="component" value="Chromosome"/>
</dbReference>
<dbReference type="SUPFAM" id="SSF54593">
    <property type="entry name" value="Glyoxalase/Bleomycin resistance protein/Dihydroxybiphenyl dioxygenase"/>
    <property type="match status" value="1"/>
</dbReference>
<dbReference type="PANTHER" id="PTHR35908">
    <property type="entry name" value="HYPOTHETICAL FUSION PROTEIN"/>
    <property type="match status" value="1"/>
</dbReference>
<dbReference type="RefSeq" id="WP_167478046.1">
    <property type="nucleotide sequence ID" value="NZ_CP046172.1"/>
</dbReference>
<evidence type="ECO:0000313" key="2">
    <source>
        <dbReference type="EMBL" id="QIS15873.1"/>
    </source>
</evidence>
<dbReference type="AlphaFoldDB" id="A0A6G9YSK6"/>
<evidence type="ECO:0000313" key="3">
    <source>
        <dbReference type="Proteomes" id="UP000503540"/>
    </source>
</evidence>
<dbReference type="InterPro" id="IPR037523">
    <property type="entry name" value="VOC_core"/>
</dbReference>
<dbReference type="Gene3D" id="3.10.180.10">
    <property type="entry name" value="2,3-Dihydroxybiphenyl 1,2-Dioxygenase, domain 1"/>
    <property type="match status" value="1"/>
</dbReference>
<dbReference type="Pfam" id="PF18029">
    <property type="entry name" value="Glyoxalase_6"/>
    <property type="match status" value="1"/>
</dbReference>
<keyword evidence="3" id="KW-1185">Reference proteome</keyword>
<name>A0A6G9YSK6_9NOCA</name>
<dbReference type="InterPro" id="IPR029068">
    <property type="entry name" value="Glyas_Bleomycin-R_OHBP_Dase"/>
</dbReference>
<accession>A0A6G9YSK6</accession>